<dbReference type="SUPFAM" id="SSF48452">
    <property type="entry name" value="TPR-like"/>
    <property type="match status" value="1"/>
</dbReference>
<dbReference type="InterPro" id="IPR011990">
    <property type="entry name" value="TPR-like_helical_dom_sf"/>
</dbReference>
<dbReference type="AlphaFoldDB" id="F7WCU1"/>
<proteinExistence type="predicted"/>
<name>F7WCU1_SORMK</name>
<dbReference type="eggNOG" id="KOG1840">
    <property type="taxonomic scope" value="Eukaryota"/>
</dbReference>
<dbReference type="Pfam" id="PF13424">
    <property type="entry name" value="TPR_12"/>
    <property type="match status" value="1"/>
</dbReference>
<evidence type="ECO:0000313" key="3">
    <source>
        <dbReference type="Proteomes" id="UP000001881"/>
    </source>
</evidence>
<dbReference type="VEuPathDB" id="FungiDB:SMAC_09910"/>
<dbReference type="Gene3D" id="1.25.40.10">
    <property type="entry name" value="Tetratricopeptide repeat domain"/>
    <property type="match status" value="1"/>
</dbReference>
<dbReference type="HOGENOM" id="CLU_538807_0_0_1"/>
<protein>
    <submittedName>
        <fullName evidence="2">WGS project CABT00000000 data, contig 2.267</fullName>
    </submittedName>
</protein>
<feature type="compositionally biased region" description="Acidic residues" evidence="1">
    <location>
        <begin position="429"/>
        <end position="459"/>
    </location>
</feature>
<gene>
    <name evidence="2" type="ORF">SMAC_09910</name>
</gene>
<dbReference type="OrthoDB" id="1658288at2759"/>
<feature type="region of interest" description="Disordered" evidence="1">
    <location>
        <begin position="429"/>
        <end position="477"/>
    </location>
</feature>
<dbReference type="GeneID" id="10800533"/>
<keyword evidence="3" id="KW-1185">Reference proteome</keyword>
<evidence type="ECO:0000256" key="1">
    <source>
        <dbReference type="SAM" id="MobiDB-lite"/>
    </source>
</evidence>
<dbReference type="EMBL" id="CABT02000267">
    <property type="protein sequence ID" value="CCC05708.1"/>
    <property type="molecule type" value="Genomic_DNA"/>
</dbReference>
<accession>F7WCU1</accession>
<dbReference type="InParanoid" id="F7WCU1"/>
<dbReference type="STRING" id="771870.F7WCU1"/>
<evidence type="ECO:0000313" key="2">
    <source>
        <dbReference type="EMBL" id="CCC05708.1"/>
    </source>
</evidence>
<dbReference type="Proteomes" id="UP000001881">
    <property type="component" value="Unassembled WGS sequence"/>
</dbReference>
<comment type="caution">
    <text evidence="2">The sequence shown here is derived from an EMBL/GenBank/DDBJ whole genome shotgun (WGS) entry which is preliminary data.</text>
</comment>
<sequence>MCGELSPHVESLLTLLDLEDIDNRLAPRFIRVFSYAGKYNIETGRFERARILLEAALRVAEQAYCPGHSATVLIVSDLQQLRMYYHKDHPFQNKIAGAATRLYTSLLGVLMNVANNIAALESYGLSVEKTFQNPANLTCEEEKALSLYDELKALGPEVFNDNASRIMHFTLNAPPCPFTSNMLFFLGIVTKVLGFDDRCAEQEAIYRAFFLARRTCFPEEEGQKHSSGSQNTLWLFIYEAMAGQGKDLEITDLLGPRPTTLNLEGVDIFNQVKGYNLLGALLAEQKRLEEGEEIYRKLLFDSLKELGSRHPNVLKVRGRIATILARRDKHIEAAVQFRHVLELRKETLSHLAKHDEAEELVRGSLQILQSRHENGHVPQTFFHAVITYGAILEHQGKTTQFNEFLMNHWKVTYVGDFEAWAGDRFDVADEGEETSSDEDEPYDEDGDSDIEESDIEGSESEVTGGIPAAEPPNARTGRIAISDLVHVDNMMGVARHDNGITEKRVL</sequence>
<dbReference type="KEGG" id="smp:10800533"/>
<organism evidence="2 3">
    <name type="scientific">Sordaria macrospora (strain ATCC MYA-333 / DSM 997 / K(L3346) / K-hell)</name>
    <dbReference type="NCBI Taxonomy" id="771870"/>
    <lineage>
        <taxon>Eukaryota</taxon>
        <taxon>Fungi</taxon>
        <taxon>Dikarya</taxon>
        <taxon>Ascomycota</taxon>
        <taxon>Pezizomycotina</taxon>
        <taxon>Sordariomycetes</taxon>
        <taxon>Sordariomycetidae</taxon>
        <taxon>Sordariales</taxon>
        <taxon>Sordariaceae</taxon>
        <taxon>Sordaria</taxon>
    </lineage>
</organism>
<reference evidence="2 3" key="1">
    <citation type="journal article" date="2010" name="PLoS Genet.">
        <title>De novo assembly of a 40 Mb eukaryotic genome from short sequence reads: Sordaria macrospora, a model organism for fungal morphogenesis.</title>
        <authorList>
            <person name="Nowrousian M."/>
            <person name="Stajich J."/>
            <person name="Chu M."/>
            <person name="Engh I."/>
            <person name="Espagne E."/>
            <person name="Halliday K."/>
            <person name="Kamerewerd J."/>
            <person name="Kempken F."/>
            <person name="Knab B."/>
            <person name="Kuo H.C."/>
            <person name="Osiewacz H.D."/>
            <person name="Poeggeler S."/>
            <person name="Read N."/>
            <person name="Seiler S."/>
            <person name="Smith K."/>
            <person name="Zickler D."/>
            <person name="Kueck U."/>
            <person name="Freitag M."/>
        </authorList>
    </citation>
    <scope>NUCLEOTIDE SEQUENCE [LARGE SCALE GENOMIC DNA]</scope>
    <source>
        <strain evidence="3">ATCC MYA-333 / DSM 997 / K(L3346) / K-hell</strain>
        <tissue evidence="2">Mycelium</tissue>
    </source>
</reference>